<evidence type="ECO:0000256" key="5">
    <source>
        <dbReference type="ARBA" id="ARBA00022989"/>
    </source>
</evidence>
<feature type="transmembrane region" description="Helical" evidence="10">
    <location>
        <begin position="238"/>
        <end position="256"/>
    </location>
</feature>
<evidence type="ECO:0000313" key="14">
    <source>
        <dbReference type="Proteomes" id="UP000092687"/>
    </source>
</evidence>
<feature type="transmembrane region" description="Helical" evidence="10">
    <location>
        <begin position="215"/>
        <end position="232"/>
    </location>
</feature>
<comment type="similarity">
    <text evidence="10">Belongs to the monovalent cation:proton antiporter 1 (CPA1) transporter (TC 2.A.36) family.</text>
</comment>
<dbReference type="AlphaFoldDB" id="A0A1C7DV20"/>
<feature type="transmembrane region" description="Helical" evidence="10">
    <location>
        <begin position="390"/>
        <end position="413"/>
    </location>
</feature>
<feature type="transmembrane region" description="Helical" evidence="10">
    <location>
        <begin position="113"/>
        <end position="134"/>
    </location>
</feature>
<dbReference type="PANTHER" id="PTHR10110:SF86">
    <property type="entry name" value="SODIUM_HYDROGEN EXCHANGER 7"/>
    <property type="match status" value="1"/>
</dbReference>
<dbReference type="GO" id="GO:0005886">
    <property type="term" value="C:plasma membrane"/>
    <property type="evidence" value="ECO:0007669"/>
    <property type="project" value="UniProtKB-SubCell"/>
</dbReference>
<feature type="transmembrane region" description="Helical" evidence="10">
    <location>
        <begin position="307"/>
        <end position="333"/>
    </location>
</feature>
<dbReference type="GO" id="GO:0015385">
    <property type="term" value="F:sodium:proton antiporter activity"/>
    <property type="evidence" value="ECO:0007669"/>
    <property type="project" value="InterPro"/>
</dbReference>
<dbReference type="Proteomes" id="UP000092687">
    <property type="component" value="Chromosome"/>
</dbReference>
<dbReference type="EMBL" id="CP016537">
    <property type="protein sequence ID" value="ANU15356.1"/>
    <property type="molecule type" value="Genomic_DNA"/>
</dbReference>
<gene>
    <name evidence="13" type="ORF">BBI08_16500</name>
</gene>
<keyword evidence="10" id="KW-0050">Antiport</keyword>
<keyword evidence="2 10" id="KW-0813">Transport</keyword>
<organism evidence="13 14">
    <name type="scientific">Planococcus halocryophilus</name>
    <dbReference type="NCBI Taxonomy" id="1215089"/>
    <lineage>
        <taxon>Bacteria</taxon>
        <taxon>Bacillati</taxon>
        <taxon>Bacillota</taxon>
        <taxon>Bacilli</taxon>
        <taxon>Bacillales</taxon>
        <taxon>Caryophanaceae</taxon>
        <taxon>Planococcus</taxon>
    </lineage>
</organism>
<evidence type="ECO:0000256" key="2">
    <source>
        <dbReference type="ARBA" id="ARBA00022448"/>
    </source>
</evidence>
<dbReference type="InterPro" id="IPR018422">
    <property type="entry name" value="Cation/H_exchanger_CPA1"/>
</dbReference>
<dbReference type="GO" id="GO:0051453">
    <property type="term" value="P:regulation of intracellular pH"/>
    <property type="evidence" value="ECO:0007669"/>
    <property type="project" value="TreeGrafter"/>
</dbReference>
<keyword evidence="9 10" id="KW-0739">Sodium transport</keyword>
<keyword evidence="3 10" id="KW-1003">Cell membrane</keyword>
<keyword evidence="14" id="KW-1185">Reference proteome</keyword>
<comment type="function">
    <text evidence="10">Na(+)/H(+) antiporter that extrudes sodium in exchange for external protons.</text>
</comment>
<reference evidence="13" key="1">
    <citation type="submission" date="2016-10" db="EMBL/GenBank/DDBJ databases">
        <authorList>
            <person name="de Groot N.N."/>
        </authorList>
    </citation>
    <scope>NUCLEOTIDE SEQUENCE</scope>
    <source>
        <strain evidence="13">DSM 24743</strain>
    </source>
</reference>
<accession>A0A1C7DV20</accession>
<dbReference type="GO" id="GO:0015386">
    <property type="term" value="F:potassium:proton antiporter activity"/>
    <property type="evidence" value="ECO:0007669"/>
    <property type="project" value="TreeGrafter"/>
</dbReference>
<feature type="coiled-coil region" evidence="11">
    <location>
        <begin position="470"/>
        <end position="501"/>
    </location>
</feature>
<evidence type="ECO:0000256" key="4">
    <source>
        <dbReference type="ARBA" id="ARBA00022692"/>
    </source>
</evidence>
<dbReference type="KEGG" id="phc:BBI08_16500"/>
<feature type="transmembrane region" description="Helical" evidence="10">
    <location>
        <begin position="187"/>
        <end position="208"/>
    </location>
</feature>
<comment type="subcellular location">
    <subcellularLocation>
        <location evidence="1 10">Cell membrane</location>
        <topology evidence="1 10">Multi-pass membrane protein</topology>
    </subcellularLocation>
</comment>
<dbReference type="PANTHER" id="PTHR10110">
    <property type="entry name" value="SODIUM/HYDROGEN EXCHANGER"/>
    <property type="match status" value="1"/>
</dbReference>
<evidence type="ECO:0000256" key="9">
    <source>
        <dbReference type="ARBA" id="ARBA00023201"/>
    </source>
</evidence>
<dbReference type="GO" id="GO:0098719">
    <property type="term" value="P:sodium ion import across plasma membrane"/>
    <property type="evidence" value="ECO:0007669"/>
    <property type="project" value="TreeGrafter"/>
</dbReference>
<dbReference type="Pfam" id="PF00999">
    <property type="entry name" value="Na_H_Exchanger"/>
    <property type="match status" value="1"/>
</dbReference>
<evidence type="ECO:0000256" key="1">
    <source>
        <dbReference type="ARBA" id="ARBA00004651"/>
    </source>
</evidence>
<dbReference type="RefSeq" id="WP_065528520.1">
    <property type="nucleotide sequence ID" value="NZ_CP016537.2"/>
</dbReference>
<feature type="transmembrane region" description="Helical" evidence="10">
    <location>
        <begin position="31"/>
        <end position="49"/>
    </location>
</feature>
<dbReference type="InterPro" id="IPR006153">
    <property type="entry name" value="Cation/H_exchanger_TM"/>
</dbReference>
<feature type="transmembrane region" description="Helical" evidence="10">
    <location>
        <begin position="277"/>
        <end position="295"/>
    </location>
</feature>
<proteinExistence type="inferred from homology"/>
<dbReference type="InterPro" id="IPR004705">
    <property type="entry name" value="Cation/H_exchanger_CPA1_bac"/>
</dbReference>
<evidence type="ECO:0000256" key="11">
    <source>
        <dbReference type="SAM" id="Coils"/>
    </source>
</evidence>
<evidence type="ECO:0000259" key="12">
    <source>
        <dbReference type="Pfam" id="PF00999"/>
    </source>
</evidence>
<evidence type="ECO:0000313" key="13">
    <source>
        <dbReference type="EMBL" id="ANU15356.1"/>
    </source>
</evidence>
<sequence>MDLLLTIFLLLICLLISNVVSHYTPYIPTALIQVALGVILVLIYEDITFDIETEWFLLLFIAPLLFNDGSRFPREELWRMKGPILGNAIILVLLTTVVGGYFIHWLIEEIPLAAAFALAAILSPTDPVAVNGIAQRIRIPQKVLSLVRGESLINDASGLVAFNYAVAAVVTGYFSLSEALFDFSYKFLVGGILGLTLGLLVISIRLVLRKQGINDVTFHTLLQIMTPFLIFIVTEELLHASGVIAVVVAGIVHSLVREQTETFIAEEQVLTENIWTIILFILNGVVFLLLGLSIPTSMSGVLENPNINLWLLLLYVLAVGLMILGIRFVWAYLFSLYEYHFGKMKEAAKPSLKLMLYISLTGVRGTVTMVGVLSLPFLMDNGEAFPNRALLLFLAAGTILFTLIVATIILPLLSKGQMVDGGTTEKMDLNEAQRRILLASIRKIKAEITEENEAPAYELIEEYELHFHHIQTEEDTKAQANKKYQRKTRELRLKALKLERKYVQRQYRNKKMKEEVYDAFEKSLNRREEVVADNARSTMLYLQGKLIRAWRRFRGQNSREEETRLVEFQEGLQLQLEALQAALSGLEETAKKYEPKEIIDSVISDYKQMTSRLKKPEALYDEKYELQKEELRVIVMDMGRSVIYKMYVAGEITREQAKELRRYIHNVESVTLYETNK</sequence>
<keyword evidence="5 10" id="KW-1133">Transmembrane helix</keyword>
<dbReference type="Gene3D" id="6.10.140.1330">
    <property type="match status" value="1"/>
</dbReference>
<evidence type="ECO:0000256" key="6">
    <source>
        <dbReference type="ARBA" id="ARBA00023053"/>
    </source>
</evidence>
<keyword evidence="6 10" id="KW-0915">Sodium</keyword>
<feature type="transmembrane region" description="Helical" evidence="10">
    <location>
        <begin position="155"/>
        <end position="175"/>
    </location>
</feature>
<dbReference type="NCBIfam" id="TIGR00831">
    <property type="entry name" value="a_cpa1"/>
    <property type="match status" value="1"/>
</dbReference>
<evidence type="ECO:0000256" key="8">
    <source>
        <dbReference type="ARBA" id="ARBA00023136"/>
    </source>
</evidence>
<evidence type="ECO:0000256" key="7">
    <source>
        <dbReference type="ARBA" id="ARBA00023065"/>
    </source>
</evidence>
<keyword evidence="4 10" id="KW-0812">Transmembrane</keyword>
<dbReference type="OrthoDB" id="9809206at2"/>
<evidence type="ECO:0000256" key="3">
    <source>
        <dbReference type="ARBA" id="ARBA00022475"/>
    </source>
</evidence>
<keyword evidence="8 10" id="KW-0472">Membrane</keyword>
<feature type="transmembrane region" description="Helical" evidence="10">
    <location>
        <begin position="354"/>
        <end position="378"/>
    </location>
</feature>
<keyword evidence="7 10" id="KW-0406">Ion transport</keyword>
<protein>
    <submittedName>
        <fullName evidence="13">Na+/H+ antiporter</fullName>
    </submittedName>
</protein>
<name>A0A1C7DV20_9BACL</name>
<evidence type="ECO:0000256" key="10">
    <source>
        <dbReference type="RuleBase" id="RU366002"/>
    </source>
</evidence>
<feature type="transmembrane region" description="Helical" evidence="10">
    <location>
        <begin position="84"/>
        <end position="107"/>
    </location>
</feature>
<feature type="domain" description="Cation/H+ exchanger transmembrane" evidence="12">
    <location>
        <begin position="10"/>
        <end position="413"/>
    </location>
</feature>
<keyword evidence="11" id="KW-0175">Coiled coil</keyword>